<dbReference type="HOGENOM" id="CLU_022000_8_0_1"/>
<dbReference type="Proteomes" id="UP000008694">
    <property type="component" value="Unassembled WGS sequence"/>
</dbReference>
<feature type="compositionally biased region" description="Polar residues" evidence="6">
    <location>
        <begin position="299"/>
        <end position="317"/>
    </location>
</feature>
<dbReference type="PANTHER" id="PTHR10026">
    <property type="entry name" value="CYCLIN"/>
    <property type="match status" value="1"/>
</dbReference>
<feature type="non-terminal residue" evidence="8">
    <location>
        <position position="464"/>
    </location>
</feature>
<dbReference type="SMART" id="SM00385">
    <property type="entry name" value="CYCLIN"/>
    <property type="match status" value="2"/>
</dbReference>
<dbReference type="GO" id="GO:0006357">
    <property type="term" value="P:regulation of transcription by RNA polymerase II"/>
    <property type="evidence" value="ECO:0007669"/>
    <property type="project" value="InterPro"/>
</dbReference>
<keyword evidence="8" id="KW-0808">Transferase</keyword>
<keyword evidence="1" id="KW-0132">Cell division</keyword>
<sequence>MEEAEALPGNASGNESDVSSVTSNLHDDEIIPWFFSREDIEKNSPSRRDGIDLNKETRLRHSYCIFLENLGKRLKVPQVTIATAIVFCHRFFVRQSHAKNDSRTIATVCMLLAGKVEETPVPLKDVIIASYERMHKNDLAGAQRKEVYEQQKELVLIAEELVLSTLNFDLFIHHPYKPLVKAIKKYMVEDAKTRLAQFAWNLVNDCLRTTLCLQYKPHHIAAGAILLAAELLTVDIQSYGEVLCQEFDIKPCQLKDIRGQILELYERKNIPTSQESIVESSGNVAVVHQPISRDMASTEKCSSSDIEEGSSQVNLSQSDDHSVHDGSRPEGIGEENSESEAEKNRDDHSVGTIMVETSDDVGVIQLEKDLQLHQEEVEAKQEKDKKSSDKNIKKMELMDEKDLTEREAEDEDNKTMQTRRQSFMKVKDPGENTSVEHSEILDANHSGDDGELVADTCLIDDKDL</sequence>
<dbReference type="InterPro" id="IPR036915">
    <property type="entry name" value="Cyclin-like_sf"/>
</dbReference>
<dbReference type="SUPFAM" id="SSF47954">
    <property type="entry name" value="Cyclin-like"/>
    <property type="match status" value="2"/>
</dbReference>
<feature type="compositionally biased region" description="Basic and acidic residues" evidence="6">
    <location>
        <begin position="425"/>
        <end position="434"/>
    </location>
</feature>
<dbReference type="EMBL" id="GL348719">
    <property type="protein sequence ID" value="EFH46241.1"/>
    <property type="molecule type" value="Genomic_DNA"/>
</dbReference>
<organism evidence="9">
    <name type="scientific">Arabidopsis lyrata subsp. lyrata</name>
    <name type="common">Lyre-leaved rock-cress</name>
    <dbReference type="NCBI Taxonomy" id="81972"/>
    <lineage>
        <taxon>Eukaryota</taxon>
        <taxon>Viridiplantae</taxon>
        <taxon>Streptophyta</taxon>
        <taxon>Embryophyta</taxon>
        <taxon>Tracheophyta</taxon>
        <taxon>Spermatophyta</taxon>
        <taxon>Magnoliopsida</taxon>
        <taxon>eudicotyledons</taxon>
        <taxon>Gunneridae</taxon>
        <taxon>Pentapetalae</taxon>
        <taxon>rosids</taxon>
        <taxon>malvids</taxon>
        <taxon>Brassicales</taxon>
        <taxon>Brassicaceae</taxon>
        <taxon>Camelineae</taxon>
        <taxon>Arabidopsis</taxon>
    </lineage>
</organism>
<dbReference type="AlphaFoldDB" id="D7MGQ9"/>
<dbReference type="eggNOG" id="KOG0834">
    <property type="taxonomic scope" value="Eukaryota"/>
</dbReference>
<dbReference type="GO" id="GO:0016301">
    <property type="term" value="F:kinase activity"/>
    <property type="evidence" value="ECO:0007669"/>
    <property type="project" value="UniProtKB-KW"/>
</dbReference>
<feature type="region of interest" description="Disordered" evidence="6">
    <location>
        <begin position="1"/>
        <end position="21"/>
    </location>
</feature>
<evidence type="ECO:0000259" key="7">
    <source>
        <dbReference type="SMART" id="SM00385"/>
    </source>
</evidence>
<feature type="domain" description="Cyclin-like" evidence="7">
    <location>
        <begin position="177"/>
        <end position="266"/>
    </location>
</feature>
<accession>D7MGQ9</accession>
<dbReference type="Gene3D" id="1.10.472.10">
    <property type="entry name" value="Cyclin-like"/>
    <property type="match status" value="2"/>
</dbReference>
<dbReference type="STRING" id="81972.D7MGQ9"/>
<protein>
    <submittedName>
        <fullName evidence="8">Cyclin-dependent protein kinase</fullName>
    </submittedName>
</protein>
<dbReference type="Pfam" id="PF00134">
    <property type="entry name" value="Cyclin_N"/>
    <property type="match status" value="1"/>
</dbReference>
<dbReference type="InterPro" id="IPR006671">
    <property type="entry name" value="Cyclin_N"/>
</dbReference>
<feature type="domain" description="Cyclin-like" evidence="7">
    <location>
        <begin position="65"/>
        <end position="164"/>
    </location>
</feature>
<feature type="region of interest" description="Disordered" evidence="6">
    <location>
        <begin position="296"/>
        <end position="350"/>
    </location>
</feature>
<dbReference type="InterPro" id="IPR004367">
    <property type="entry name" value="Cyclin_C-dom"/>
</dbReference>
<evidence type="ECO:0000256" key="1">
    <source>
        <dbReference type="ARBA" id="ARBA00022618"/>
    </source>
</evidence>
<dbReference type="Pfam" id="PF02984">
    <property type="entry name" value="Cyclin_C"/>
    <property type="match status" value="1"/>
</dbReference>
<evidence type="ECO:0000256" key="5">
    <source>
        <dbReference type="RuleBase" id="RU000383"/>
    </source>
</evidence>
<keyword evidence="8" id="KW-0418">Kinase</keyword>
<feature type="compositionally biased region" description="Basic and acidic residues" evidence="6">
    <location>
        <begin position="340"/>
        <end position="349"/>
    </location>
</feature>
<dbReference type="InterPro" id="IPR043198">
    <property type="entry name" value="Cyclin/Ssn8"/>
</dbReference>
<feature type="region of interest" description="Disordered" evidence="6">
    <location>
        <begin position="376"/>
        <end position="434"/>
    </location>
</feature>
<dbReference type="GO" id="GO:0051301">
    <property type="term" value="P:cell division"/>
    <property type="evidence" value="ECO:0007669"/>
    <property type="project" value="UniProtKB-KW"/>
</dbReference>
<evidence type="ECO:0000256" key="6">
    <source>
        <dbReference type="SAM" id="MobiDB-lite"/>
    </source>
</evidence>
<keyword evidence="3" id="KW-0131">Cell cycle</keyword>
<feature type="compositionally biased region" description="Basic and acidic residues" evidence="6">
    <location>
        <begin position="318"/>
        <end position="328"/>
    </location>
</feature>
<keyword evidence="2 5" id="KW-0195">Cyclin</keyword>
<dbReference type="FunFam" id="1.10.472.10:FF:000081">
    <property type="entry name" value="Cyclin family protein"/>
    <property type="match status" value="1"/>
</dbReference>
<dbReference type="Gramene" id="fgenesh2_kg.7__2342__AT4G19560.1">
    <property type="protein sequence ID" value="fgenesh2_kg.7__2342__AT4G19560.1"/>
    <property type="gene ID" value="fgenesh2_kg.7__2342__AT4G19560.1"/>
</dbReference>
<evidence type="ECO:0000313" key="9">
    <source>
        <dbReference type="Proteomes" id="UP000008694"/>
    </source>
</evidence>
<dbReference type="GO" id="GO:0016538">
    <property type="term" value="F:cyclin-dependent protein serine/threonine kinase regulator activity"/>
    <property type="evidence" value="ECO:0007669"/>
    <property type="project" value="InterPro"/>
</dbReference>
<evidence type="ECO:0000256" key="4">
    <source>
        <dbReference type="ARBA" id="ARBA00061204"/>
    </source>
</evidence>
<evidence type="ECO:0000313" key="8">
    <source>
        <dbReference type="EMBL" id="EFH46241.1"/>
    </source>
</evidence>
<dbReference type="CDD" id="cd20587">
    <property type="entry name" value="CYCLIN_AcCycT_rpt1"/>
    <property type="match status" value="1"/>
</dbReference>
<feature type="compositionally biased region" description="Polar residues" evidence="6">
    <location>
        <begin position="11"/>
        <end position="21"/>
    </location>
</feature>
<evidence type="ECO:0000256" key="3">
    <source>
        <dbReference type="ARBA" id="ARBA00023306"/>
    </source>
</evidence>
<feature type="compositionally biased region" description="Basic and acidic residues" evidence="6">
    <location>
        <begin position="376"/>
        <end position="406"/>
    </location>
</feature>
<gene>
    <name evidence="8" type="ORF">ARALYDRAFT_492909</name>
</gene>
<dbReference type="InterPro" id="IPR013763">
    <property type="entry name" value="Cyclin-like_dom"/>
</dbReference>
<name>D7MGQ9_ARALL</name>
<comment type="similarity">
    <text evidence="4">Belongs to the cyclin family. Cyclin T subfamily.</text>
</comment>
<keyword evidence="9" id="KW-1185">Reference proteome</keyword>
<reference evidence="9" key="1">
    <citation type="journal article" date="2011" name="Nat. Genet.">
        <title>The Arabidopsis lyrata genome sequence and the basis of rapid genome size change.</title>
        <authorList>
            <person name="Hu T.T."/>
            <person name="Pattyn P."/>
            <person name="Bakker E.G."/>
            <person name="Cao J."/>
            <person name="Cheng J.-F."/>
            <person name="Clark R.M."/>
            <person name="Fahlgren N."/>
            <person name="Fawcett J.A."/>
            <person name="Grimwood J."/>
            <person name="Gundlach H."/>
            <person name="Haberer G."/>
            <person name="Hollister J.D."/>
            <person name="Ossowski S."/>
            <person name="Ottilar R.P."/>
            <person name="Salamov A.A."/>
            <person name="Schneeberger K."/>
            <person name="Spannagl M."/>
            <person name="Wang X."/>
            <person name="Yang L."/>
            <person name="Nasrallah M.E."/>
            <person name="Bergelson J."/>
            <person name="Carrington J.C."/>
            <person name="Gaut B.S."/>
            <person name="Schmutz J."/>
            <person name="Mayer K.F.X."/>
            <person name="Van de Peer Y."/>
            <person name="Grigoriev I.V."/>
            <person name="Nordborg M."/>
            <person name="Weigel D."/>
            <person name="Guo Y.-L."/>
        </authorList>
    </citation>
    <scope>NUCLEOTIDE SEQUENCE [LARGE SCALE GENOMIC DNA]</scope>
    <source>
        <strain evidence="9">cv. MN47</strain>
    </source>
</reference>
<proteinExistence type="inferred from homology"/>
<evidence type="ECO:0000256" key="2">
    <source>
        <dbReference type="ARBA" id="ARBA00023127"/>
    </source>
</evidence>